<dbReference type="EMBL" id="LAJE02000118">
    <property type="protein sequence ID" value="OEO31846.1"/>
    <property type="molecule type" value="Genomic_DNA"/>
</dbReference>
<dbReference type="InterPro" id="IPR032465">
    <property type="entry name" value="ACMSD"/>
</dbReference>
<evidence type="ECO:0000313" key="3">
    <source>
        <dbReference type="EMBL" id="OEO31846.1"/>
    </source>
</evidence>
<keyword evidence="1" id="KW-0456">Lyase</keyword>
<evidence type="ECO:0000256" key="1">
    <source>
        <dbReference type="ARBA" id="ARBA00023239"/>
    </source>
</evidence>
<dbReference type="GO" id="GO:0016787">
    <property type="term" value="F:hydrolase activity"/>
    <property type="evidence" value="ECO:0007669"/>
    <property type="project" value="UniProtKB-KW"/>
</dbReference>
<dbReference type="Pfam" id="PF04909">
    <property type="entry name" value="Amidohydro_2"/>
    <property type="match status" value="1"/>
</dbReference>
<name>A0A1E5XTD3_9HYPH</name>
<feature type="domain" description="Amidohydrolase-related" evidence="2">
    <location>
        <begin position="3"/>
        <end position="261"/>
    </location>
</feature>
<dbReference type="PANTHER" id="PTHR21240:SF19">
    <property type="entry name" value="CATALYTIC_ HYDROLASE"/>
    <property type="match status" value="1"/>
</dbReference>
<dbReference type="Gene3D" id="3.20.20.140">
    <property type="entry name" value="Metal-dependent hydrolases"/>
    <property type="match status" value="1"/>
</dbReference>
<accession>A0A1E5XTD3</accession>
<comment type="caution">
    <text evidence="3">The sequence shown here is derived from an EMBL/GenBank/DDBJ whole genome shotgun (WGS) entry which is preliminary data.</text>
</comment>
<dbReference type="SUPFAM" id="SSF51556">
    <property type="entry name" value="Metallo-dependent hydrolases"/>
    <property type="match status" value="1"/>
</dbReference>
<evidence type="ECO:0000259" key="2">
    <source>
        <dbReference type="Pfam" id="PF04909"/>
    </source>
</evidence>
<protein>
    <submittedName>
        <fullName evidence="3">Amidohydrolase</fullName>
    </submittedName>
</protein>
<dbReference type="InterPro" id="IPR006680">
    <property type="entry name" value="Amidohydro-rel"/>
</dbReference>
<keyword evidence="4" id="KW-1185">Reference proteome</keyword>
<dbReference type="AlphaFoldDB" id="A0A1E5XTD3"/>
<reference evidence="3 4" key="1">
    <citation type="journal article" date="2015" name="Genome Announc.">
        <title>Genome Assemblies of Three Soil-Associated Devosia species: D. insulae, D. limi, and D. soli.</title>
        <authorList>
            <person name="Hassan Y.I."/>
            <person name="Lepp D."/>
            <person name="Zhou T."/>
        </authorList>
    </citation>
    <scope>NUCLEOTIDE SEQUENCE [LARGE SCALE GENOMIC DNA]</scope>
    <source>
        <strain evidence="3 4">DS-56</strain>
    </source>
</reference>
<gene>
    <name evidence="3" type="ORF">VW23_014310</name>
</gene>
<sequence length="295" mass="32836">MIIDVHSHTPQFRHAVPPANRRLHHTWRPDRSVDSVYSWNDFLEAQQPADKSIVFGVAWAPGEITGGVNGFNEPGDVAIGVNDATSAFALAHPDRLIGFMSVHPHDPGALEEIERSRTDLGLKGIKMGANYQVFEPLESRALAIYREAERHGLPILFHIGTSPVRTAPIKYAHPLVVDEIAMRYPNLKIIMAHMGHPWTVDTAVVIRKHPNVYADVSGLLYRPYTFYEGMIKATEWNVLDKLLFASDYPITTPAETLHALRTVNAIVDGTALPRVPADKIEQIIHRDSLTLLGLS</sequence>
<evidence type="ECO:0000313" key="4">
    <source>
        <dbReference type="Proteomes" id="UP000095463"/>
    </source>
</evidence>
<dbReference type="OrthoDB" id="1407586at2"/>
<dbReference type="InterPro" id="IPR032466">
    <property type="entry name" value="Metal_Hydrolase"/>
</dbReference>
<proteinExistence type="predicted"/>
<organism evidence="3 4">
    <name type="scientific">Devosia insulae DS-56</name>
    <dbReference type="NCBI Taxonomy" id="1116389"/>
    <lineage>
        <taxon>Bacteria</taxon>
        <taxon>Pseudomonadati</taxon>
        <taxon>Pseudomonadota</taxon>
        <taxon>Alphaproteobacteria</taxon>
        <taxon>Hyphomicrobiales</taxon>
        <taxon>Devosiaceae</taxon>
        <taxon>Devosia</taxon>
    </lineage>
</organism>
<dbReference type="Proteomes" id="UP000095463">
    <property type="component" value="Unassembled WGS sequence"/>
</dbReference>
<dbReference type="RefSeq" id="WP_069908985.1">
    <property type="nucleotide sequence ID" value="NZ_LAJE02000118.1"/>
</dbReference>
<dbReference type="PANTHER" id="PTHR21240">
    <property type="entry name" value="2-AMINO-3-CARBOXYLMUCONATE-6-SEMIALDEHYDE DECARBOXYLASE"/>
    <property type="match status" value="1"/>
</dbReference>
<dbReference type="GO" id="GO:0016831">
    <property type="term" value="F:carboxy-lyase activity"/>
    <property type="evidence" value="ECO:0007669"/>
    <property type="project" value="InterPro"/>
</dbReference>